<comment type="caution">
    <text evidence="3">The sequence shown here is derived from an EMBL/GenBank/DDBJ whole genome shotgun (WGS) entry which is preliminary data.</text>
</comment>
<feature type="region of interest" description="Disordered" evidence="1">
    <location>
        <begin position="1"/>
        <end position="36"/>
    </location>
</feature>
<dbReference type="Gene3D" id="3.40.630.30">
    <property type="match status" value="1"/>
</dbReference>
<evidence type="ECO:0000313" key="3">
    <source>
        <dbReference type="EMBL" id="GII93430.1"/>
    </source>
</evidence>
<sequence length="175" mass="18698">MRGKPRENVATPLAYSGDMTAQPGPGPSLSVGGRDDELNQRLDDELTAFNTAATAGAERGEFSVKVTDPGGELVGGLTAWTWGSLCLVDLMWVREGSRRDGWGRRILRAAEAEAARRGCDRVAVSSYSFQAPGFYERHGYVVTGRLQGIPGGHEDVHLLKSLTGTPPSSEEPTPA</sequence>
<dbReference type="SUPFAM" id="SSF55729">
    <property type="entry name" value="Acyl-CoA N-acyltransferases (Nat)"/>
    <property type="match status" value="1"/>
</dbReference>
<evidence type="ECO:0000259" key="2">
    <source>
        <dbReference type="PROSITE" id="PS51186"/>
    </source>
</evidence>
<dbReference type="PROSITE" id="PS51186">
    <property type="entry name" value="GNAT"/>
    <property type="match status" value="1"/>
</dbReference>
<evidence type="ECO:0000313" key="4">
    <source>
        <dbReference type="Proteomes" id="UP000606172"/>
    </source>
</evidence>
<dbReference type="Pfam" id="PF13508">
    <property type="entry name" value="Acetyltransf_7"/>
    <property type="match status" value="1"/>
</dbReference>
<accession>A0A919RGF9</accession>
<gene>
    <name evidence="3" type="ORF">Ssi02_36610</name>
</gene>
<dbReference type="InterPro" id="IPR016181">
    <property type="entry name" value="Acyl_CoA_acyltransferase"/>
</dbReference>
<dbReference type="EMBL" id="BOOW01000022">
    <property type="protein sequence ID" value="GII93430.1"/>
    <property type="molecule type" value="Genomic_DNA"/>
</dbReference>
<name>A0A919RGF9_9ACTN</name>
<proteinExistence type="predicted"/>
<dbReference type="AlphaFoldDB" id="A0A919RGF9"/>
<feature type="domain" description="N-acetyltransferase" evidence="2">
    <location>
        <begin position="24"/>
        <end position="163"/>
    </location>
</feature>
<dbReference type="GO" id="GO:0016747">
    <property type="term" value="F:acyltransferase activity, transferring groups other than amino-acyl groups"/>
    <property type="evidence" value="ECO:0007669"/>
    <property type="project" value="InterPro"/>
</dbReference>
<protein>
    <recommendedName>
        <fullName evidence="2">N-acetyltransferase domain-containing protein</fullName>
    </recommendedName>
</protein>
<dbReference type="InterPro" id="IPR000182">
    <property type="entry name" value="GNAT_dom"/>
</dbReference>
<organism evidence="3 4">
    <name type="scientific">Sinosporangium siamense</name>
    <dbReference type="NCBI Taxonomy" id="1367973"/>
    <lineage>
        <taxon>Bacteria</taxon>
        <taxon>Bacillati</taxon>
        <taxon>Actinomycetota</taxon>
        <taxon>Actinomycetes</taxon>
        <taxon>Streptosporangiales</taxon>
        <taxon>Streptosporangiaceae</taxon>
        <taxon>Sinosporangium</taxon>
    </lineage>
</organism>
<reference evidence="3" key="1">
    <citation type="submission" date="2021-01" db="EMBL/GenBank/DDBJ databases">
        <title>Whole genome shotgun sequence of Sinosporangium siamense NBRC 109515.</title>
        <authorList>
            <person name="Komaki H."/>
            <person name="Tamura T."/>
        </authorList>
    </citation>
    <scope>NUCLEOTIDE SEQUENCE</scope>
    <source>
        <strain evidence="3">NBRC 109515</strain>
    </source>
</reference>
<dbReference type="Proteomes" id="UP000606172">
    <property type="component" value="Unassembled WGS sequence"/>
</dbReference>
<evidence type="ECO:0000256" key="1">
    <source>
        <dbReference type="SAM" id="MobiDB-lite"/>
    </source>
</evidence>
<keyword evidence="4" id="KW-1185">Reference proteome</keyword>